<dbReference type="RefSeq" id="WP_134174603.1">
    <property type="nucleotide sequence ID" value="NZ_SODI01000001.1"/>
</dbReference>
<evidence type="ECO:0000313" key="1">
    <source>
        <dbReference type="EMBL" id="TFD78851.1"/>
    </source>
</evidence>
<dbReference type="AlphaFoldDB" id="A0A4Y8KNM3"/>
<dbReference type="OrthoDB" id="570199at2"/>
<name>A0A4Y8KNM3_9MICO</name>
<dbReference type="Gene3D" id="3.40.1350.10">
    <property type="match status" value="1"/>
</dbReference>
<reference evidence="1 2" key="1">
    <citation type="submission" date="2019-03" db="EMBL/GenBank/DDBJ databases">
        <title>Genomics of glacier-inhabiting Cryobacterium strains.</title>
        <authorList>
            <person name="Liu Q."/>
            <person name="Xin Y.-H."/>
        </authorList>
    </citation>
    <scope>NUCLEOTIDE SEQUENCE [LARGE SCALE GENOMIC DNA]</scope>
    <source>
        <strain evidence="1 2">CGMCC 1.4292</strain>
    </source>
</reference>
<organism evidence="1 2">
    <name type="scientific">Cryobacterium psychrophilum</name>
    <dbReference type="NCBI Taxonomy" id="41988"/>
    <lineage>
        <taxon>Bacteria</taxon>
        <taxon>Bacillati</taxon>
        <taxon>Actinomycetota</taxon>
        <taxon>Actinomycetes</taxon>
        <taxon>Micrococcales</taxon>
        <taxon>Microbacteriaceae</taxon>
        <taxon>Cryobacterium</taxon>
    </lineage>
</organism>
<dbReference type="InterPro" id="IPR011856">
    <property type="entry name" value="tRNA_endonuc-like_dom_sf"/>
</dbReference>
<comment type="caution">
    <text evidence="1">The sequence shown here is derived from an EMBL/GenBank/DDBJ whole genome shotgun (WGS) entry which is preliminary data.</text>
</comment>
<gene>
    <name evidence="1" type="ORF">E3T53_08670</name>
</gene>
<protein>
    <submittedName>
        <fullName evidence="1">DUF1016 family protein</fullName>
    </submittedName>
</protein>
<accession>A0A4Y8KNM3</accession>
<proteinExistence type="predicted"/>
<dbReference type="Proteomes" id="UP000298218">
    <property type="component" value="Unassembled WGS sequence"/>
</dbReference>
<dbReference type="GO" id="GO:0003676">
    <property type="term" value="F:nucleic acid binding"/>
    <property type="evidence" value="ECO:0007669"/>
    <property type="project" value="InterPro"/>
</dbReference>
<dbReference type="EMBL" id="SOHQ01000027">
    <property type="protein sequence ID" value="TFD78851.1"/>
    <property type="molecule type" value="Genomic_DNA"/>
</dbReference>
<keyword evidence="2" id="KW-1185">Reference proteome</keyword>
<sequence length="322" mass="35714">MSPRTSLLAFQAEKDLENYLLVHLSLLLSDLGQGLLIIGKQVATAFDRRIDLLAIDATGAIHVIELKLGGTTPQIVSQITDYLYWIRKLSRDDIIRVVAQNRLGINLKVAFQERFGHPLPAAVNEAQVLTIVAASIDLKTQRSILAIRNPGLSTTMFRYVVQSGAVSLIPCCLDGQDVEASQAETIPQALRKHSTAPVSLGPPTYRVLIHDSVREFWLTHAHLFASPIVTFEFVFKEYEKWVRAQVTEGRQPTSDQMGLFGRELFALTGESGEWTRVYFPPGIDVNTLATLTNLPLTRTVIGGVNYRAVAYRRNPDYQASAA</sequence>
<evidence type="ECO:0000313" key="2">
    <source>
        <dbReference type="Proteomes" id="UP000298218"/>
    </source>
</evidence>